<gene>
    <name evidence="2" type="ORF">H696_01341</name>
</gene>
<dbReference type="EMBL" id="KB932202">
    <property type="protein sequence ID" value="KCV71932.1"/>
    <property type="molecule type" value="Genomic_DNA"/>
</dbReference>
<organism evidence="2">
    <name type="scientific">Fonticula alba</name>
    <name type="common">Slime mold</name>
    <dbReference type="NCBI Taxonomy" id="691883"/>
    <lineage>
        <taxon>Eukaryota</taxon>
        <taxon>Rotosphaerida</taxon>
        <taxon>Fonticulaceae</taxon>
        <taxon>Fonticula</taxon>
    </lineage>
</organism>
<feature type="region of interest" description="Disordered" evidence="1">
    <location>
        <begin position="335"/>
        <end position="365"/>
    </location>
</feature>
<evidence type="ECO:0000313" key="3">
    <source>
        <dbReference type="Proteomes" id="UP000030693"/>
    </source>
</evidence>
<feature type="region of interest" description="Disordered" evidence="1">
    <location>
        <begin position="442"/>
        <end position="464"/>
    </location>
</feature>
<dbReference type="AlphaFoldDB" id="A0A058ZEQ1"/>
<dbReference type="RefSeq" id="XP_009493510.1">
    <property type="nucleotide sequence ID" value="XM_009495235.1"/>
</dbReference>
<dbReference type="Proteomes" id="UP000030693">
    <property type="component" value="Unassembled WGS sequence"/>
</dbReference>
<evidence type="ECO:0000313" key="2">
    <source>
        <dbReference type="EMBL" id="KCV71932.1"/>
    </source>
</evidence>
<evidence type="ECO:0000256" key="1">
    <source>
        <dbReference type="SAM" id="MobiDB-lite"/>
    </source>
</evidence>
<name>A0A058ZEQ1_FONAL</name>
<dbReference type="GeneID" id="20526066"/>
<protein>
    <submittedName>
        <fullName evidence="2">Uncharacterized protein</fullName>
    </submittedName>
</protein>
<feature type="region of interest" description="Disordered" evidence="1">
    <location>
        <begin position="152"/>
        <end position="177"/>
    </location>
</feature>
<reference evidence="2" key="1">
    <citation type="submission" date="2013-04" db="EMBL/GenBank/DDBJ databases">
        <title>The Genome Sequence of Fonticula alba ATCC 38817.</title>
        <authorList>
            <consortium name="The Broad Institute Genomics Platform"/>
            <person name="Russ C."/>
            <person name="Cuomo C."/>
            <person name="Burger G."/>
            <person name="Gray M.W."/>
            <person name="Holland P.W.H."/>
            <person name="King N."/>
            <person name="Lang F.B.F."/>
            <person name="Roger A.J."/>
            <person name="Ruiz-Trillo I."/>
            <person name="Brown M."/>
            <person name="Walker B."/>
            <person name="Young S."/>
            <person name="Zeng Q."/>
            <person name="Gargeya S."/>
            <person name="Fitzgerald M."/>
            <person name="Haas B."/>
            <person name="Abouelleil A."/>
            <person name="Allen A.W."/>
            <person name="Alvarado L."/>
            <person name="Arachchi H.M."/>
            <person name="Berlin A.M."/>
            <person name="Chapman S.B."/>
            <person name="Gainer-Dewar J."/>
            <person name="Goldberg J."/>
            <person name="Griggs A."/>
            <person name="Gujja S."/>
            <person name="Hansen M."/>
            <person name="Howarth C."/>
            <person name="Imamovic A."/>
            <person name="Ireland A."/>
            <person name="Larimer J."/>
            <person name="McCowan C."/>
            <person name="Murphy C."/>
            <person name="Pearson M."/>
            <person name="Poon T.W."/>
            <person name="Priest M."/>
            <person name="Roberts A."/>
            <person name="Saif S."/>
            <person name="Shea T."/>
            <person name="Sisk P."/>
            <person name="Sykes S."/>
            <person name="Wortman J."/>
            <person name="Nusbaum C."/>
            <person name="Birren B."/>
        </authorList>
    </citation>
    <scope>NUCLEOTIDE SEQUENCE [LARGE SCALE GENOMIC DNA]</scope>
    <source>
        <strain evidence="2">ATCC 38817</strain>
    </source>
</reference>
<keyword evidence="3" id="KW-1185">Reference proteome</keyword>
<sequence>MTQAPSEAGRPASPFPLRQAPPPEEAGPLLPGLDLGADLAARAQRLPALARRTLRLFLAGRLSRLEYQNRMGCILMDAAAARSIAAAAAGLEVRAALSAGPGPARGPAAVPTRPRRRDVRLMVREWNDVILQILAAVRRLFLAARPRVLEPGPGRGSAAGPGGALLGPGGPGHPGPGGLLLAGGGAGGHSAGPLVLGASLAPGLEALRALLLEAGVASADLAGLTLPAVAALQRMHQTLEWCGAGVPPAIGRASSSGSRSSSSNSRRRLLAPARSIARLDPRDRGFLVRRARALLDPAGAGTPAALDRALALLDSRHGQQVGLLGTLSPAATAGLAGSTPERLGLGGAGAAPGPAGPGTGPPPPPPGQYVVPAHDAPIGAPWSLDRPPDAVWSAGGGTSLWESAFALSAPQLALRHGDPAAPRPWWWTVGSTLEEDLARLAGAPAGDPSDEGSSPAPPPGDGGFVPGMALAGLVGRCLGPAAAAEGVSLPPAGSLSRLELESLLGRALDVFVRGRVEALLGAVYLPPGRRSVCLGRRTVAAAADVFPVAGSRQATSHLAMALHLAAEGNSPAAPRRDPAFYRSRARPISRHRLFGRL</sequence>
<feature type="region of interest" description="Disordered" evidence="1">
    <location>
        <begin position="1"/>
        <end position="31"/>
    </location>
</feature>
<accession>A0A058ZEQ1</accession>
<feature type="compositionally biased region" description="Gly residues" evidence="1">
    <location>
        <begin position="153"/>
        <end position="177"/>
    </location>
</feature>
<proteinExistence type="predicted"/>